<dbReference type="AlphaFoldDB" id="A0A540LPQ8"/>
<protein>
    <submittedName>
        <fullName evidence="1">Uncharacterized protein</fullName>
    </submittedName>
</protein>
<dbReference type="EMBL" id="VIEB01000513">
    <property type="protein sequence ID" value="TQD88252.1"/>
    <property type="molecule type" value="Genomic_DNA"/>
</dbReference>
<name>A0A540LPQ8_MALBA</name>
<evidence type="ECO:0000313" key="2">
    <source>
        <dbReference type="Proteomes" id="UP000315295"/>
    </source>
</evidence>
<dbReference type="Proteomes" id="UP000315295">
    <property type="component" value="Unassembled WGS sequence"/>
</dbReference>
<proteinExistence type="predicted"/>
<organism evidence="1 2">
    <name type="scientific">Malus baccata</name>
    <name type="common">Siberian crab apple</name>
    <name type="synonym">Pyrus baccata</name>
    <dbReference type="NCBI Taxonomy" id="106549"/>
    <lineage>
        <taxon>Eukaryota</taxon>
        <taxon>Viridiplantae</taxon>
        <taxon>Streptophyta</taxon>
        <taxon>Embryophyta</taxon>
        <taxon>Tracheophyta</taxon>
        <taxon>Spermatophyta</taxon>
        <taxon>Magnoliopsida</taxon>
        <taxon>eudicotyledons</taxon>
        <taxon>Gunneridae</taxon>
        <taxon>Pentapetalae</taxon>
        <taxon>rosids</taxon>
        <taxon>fabids</taxon>
        <taxon>Rosales</taxon>
        <taxon>Rosaceae</taxon>
        <taxon>Amygdaloideae</taxon>
        <taxon>Maleae</taxon>
        <taxon>Malus</taxon>
    </lineage>
</organism>
<reference evidence="1 2" key="1">
    <citation type="journal article" date="2019" name="G3 (Bethesda)">
        <title>Sequencing of a Wild Apple (Malus baccata) Genome Unravels the Differences Between Cultivated and Wild Apple Species Regarding Disease Resistance and Cold Tolerance.</title>
        <authorList>
            <person name="Chen X."/>
        </authorList>
    </citation>
    <scope>NUCLEOTIDE SEQUENCE [LARGE SCALE GENOMIC DNA]</scope>
    <source>
        <strain evidence="2">cv. Shandingzi</strain>
        <tissue evidence="1">Leaves</tissue>
    </source>
</reference>
<sequence>MFLILVFPNSWGKGNSQHELRPSRQSAVDEDLLGREDENYAAKEQGSYSIFSLSTKCSSDLPEDRIDMKDVVVTKFQMIKKRFLQISAT</sequence>
<comment type="caution">
    <text evidence="1">The sequence shown here is derived from an EMBL/GenBank/DDBJ whole genome shotgun (WGS) entry which is preliminary data.</text>
</comment>
<gene>
    <name evidence="1" type="ORF">C1H46_026133</name>
</gene>
<accession>A0A540LPQ8</accession>
<evidence type="ECO:0000313" key="1">
    <source>
        <dbReference type="EMBL" id="TQD88252.1"/>
    </source>
</evidence>
<keyword evidence="2" id="KW-1185">Reference proteome</keyword>